<comment type="caution">
    <text evidence="3">The sequence shown here is derived from an EMBL/GenBank/DDBJ whole genome shotgun (WGS) entry which is preliminary data.</text>
</comment>
<keyword evidence="4" id="KW-1185">Reference proteome</keyword>
<organism evidence="3 4">
    <name type="scientific">Tetraparma gracilis</name>
    <dbReference type="NCBI Taxonomy" id="2962635"/>
    <lineage>
        <taxon>Eukaryota</taxon>
        <taxon>Sar</taxon>
        <taxon>Stramenopiles</taxon>
        <taxon>Ochrophyta</taxon>
        <taxon>Bolidophyceae</taxon>
        <taxon>Parmales</taxon>
        <taxon>Triparmaceae</taxon>
        <taxon>Tetraparma</taxon>
    </lineage>
</organism>
<accession>A0ABQ6MXS7</accession>
<evidence type="ECO:0000313" key="4">
    <source>
        <dbReference type="Proteomes" id="UP001165060"/>
    </source>
</evidence>
<keyword evidence="1" id="KW-0812">Transmembrane</keyword>
<sequence>MEAWLSSSLLSLCLYGLWAVLSKLAQSAGKATAAEYQSLAILTMTLLTGYTFFAGPAGSIRAPAELPLLGASLSVAAGLLSYFAGAAYSAALSAGPGSAVAAISGSYPALAFAILALAGQEEVSGMKVLGLGFALASTACFAMA</sequence>
<feature type="transmembrane region" description="Helical" evidence="1">
    <location>
        <begin position="66"/>
        <end position="91"/>
    </location>
</feature>
<evidence type="ECO:0000313" key="3">
    <source>
        <dbReference type="EMBL" id="GMI34906.1"/>
    </source>
</evidence>
<keyword evidence="1" id="KW-0472">Membrane</keyword>
<feature type="transmembrane region" description="Helical" evidence="1">
    <location>
        <begin position="97"/>
        <end position="118"/>
    </location>
</feature>
<gene>
    <name evidence="3" type="ORF">TeGR_g707</name>
</gene>
<evidence type="ECO:0000256" key="2">
    <source>
        <dbReference type="SAM" id="SignalP"/>
    </source>
</evidence>
<keyword evidence="1" id="KW-1133">Transmembrane helix</keyword>
<proteinExistence type="predicted"/>
<protein>
    <recommendedName>
        <fullName evidence="5">EamA domain-containing protein</fullName>
    </recommendedName>
</protein>
<evidence type="ECO:0000256" key="1">
    <source>
        <dbReference type="SAM" id="Phobius"/>
    </source>
</evidence>
<dbReference type="EMBL" id="BRYB01003339">
    <property type="protein sequence ID" value="GMI34906.1"/>
    <property type="molecule type" value="Genomic_DNA"/>
</dbReference>
<feature type="signal peptide" evidence="2">
    <location>
        <begin position="1"/>
        <end position="19"/>
    </location>
</feature>
<name>A0ABQ6MXS7_9STRA</name>
<reference evidence="3 4" key="1">
    <citation type="journal article" date="2023" name="Commun. Biol.">
        <title>Genome analysis of Parmales, the sister group of diatoms, reveals the evolutionary specialization of diatoms from phago-mixotrophs to photoautotrophs.</title>
        <authorList>
            <person name="Ban H."/>
            <person name="Sato S."/>
            <person name="Yoshikawa S."/>
            <person name="Yamada K."/>
            <person name="Nakamura Y."/>
            <person name="Ichinomiya M."/>
            <person name="Sato N."/>
            <person name="Blanc-Mathieu R."/>
            <person name="Endo H."/>
            <person name="Kuwata A."/>
            <person name="Ogata H."/>
        </authorList>
    </citation>
    <scope>NUCLEOTIDE SEQUENCE [LARGE SCALE GENOMIC DNA]</scope>
</reference>
<feature type="transmembrane region" description="Helical" evidence="1">
    <location>
        <begin position="37"/>
        <end position="54"/>
    </location>
</feature>
<dbReference type="Proteomes" id="UP001165060">
    <property type="component" value="Unassembled WGS sequence"/>
</dbReference>
<evidence type="ECO:0008006" key="5">
    <source>
        <dbReference type="Google" id="ProtNLM"/>
    </source>
</evidence>
<keyword evidence="2" id="KW-0732">Signal</keyword>
<feature type="chain" id="PRO_5046221029" description="EamA domain-containing protein" evidence="2">
    <location>
        <begin position="20"/>
        <end position="144"/>
    </location>
</feature>